<reference evidence="12 13" key="1">
    <citation type="submission" date="2018-11" db="EMBL/GenBank/DDBJ databases">
        <authorList>
            <person name="Li F."/>
        </authorList>
    </citation>
    <scope>NUCLEOTIDE SEQUENCE [LARGE SCALE GENOMIC DNA]</scope>
    <source>
        <strain evidence="12 13">Gsoil 818</strain>
    </source>
</reference>
<dbReference type="AlphaFoldDB" id="A0A3N0GNS3"/>
<evidence type="ECO:0000259" key="11">
    <source>
        <dbReference type="Pfam" id="PF07730"/>
    </source>
</evidence>
<keyword evidence="3" id="KW-0808">Transferase</keyword>
<dbReference type="OrthoDB" id="144293at2"/>
<feature type="transmembrane region" description="Helical" evidence="9">
    <location>
        <begin position="7"/>
        <end position="26"/>
    </location>
</feature>
<evidence type="ECO:0000256" key="3">
    <source>
        <dbReference type="ARBA" id="ARBA00022679"/>
    </source>
</evidence>
<feature type="domain" description="Signal transduction histidine kinase subgroup 3 dimerisation and phosphoacceptor" evidence="11">
    <location>
        <begin position="308"/>
        <end position="371"/>
    </location>
</feature>
<name>A0A3N0GNS3_9ACTN</name>
<dbReference type="GO" id="GO:0046983">
    <property type="term" value="F:protein dimerization activity"/>
    <property type="evidence" value="ECO:0007669"/>
    <property type="project" value="InterPro"/>
</dbReference>
<comment type="caution">
    <text evidence="12">The sequence shown here is derived from an EMBL/GenBank/DDBJ whole genome shotgun (WGS) entry which is preliminary data.</text>
</comment>
<keyword evidence="7" id="KW-0902">Two-component regulatory system</keyword>
<evidence type="ECO:0000256" key="1">
    <source>
        <dbReference type="ARBA" id="ARBA00004651"/>
    </source>
</evidence>
<dbReference type="CDD" id="cd16917">
    <property type="entry name" value="HATPase_UhpB-NarQ-NarX-like"/>
    <property type="match status" value="1"/>
</dbReference>
<comment type="subcellular location">
    <subcellularLocation>
        <location evidence="1">Cell membrane</location>
        <topology evidence="1">Multi-pass membrane protein</topology>
    </subcellularLocation>
</comment>
<dbReference type="InterPro" id="IPR036890">
    <property type="entry name" value="HATPase_C_sf"/>
</dbReference>
<evidence type="ECO:0000313" key="13">
    <source>
        <dbReference type="Proteomes" id="UP000279994"/>
    </source>
</evidence>
<evidence type="ECO:0000259" key="10">
    <source>
        <dbReference type="Pfam" id="PF02518"/>
    </source>
</evidence>
<dbReference type="EMBL" id="RJSF01000040">
    <property type="protein sequence ID" value="RNM14123.1"/>
    <property type="molecule type" value="Genomic_DNA"/>
</dbReference>
<dbReference type="Gene3D" id="1.20.5.1930">
    <property type="match status" value="1"/>
</dbReference>
<keyword evidence="6 9" id="KW-1133">Transmembrane helix</keyword>
<dbReference type="RefSeq" id="WP_123223530.1">
    <property type="nucleotide sequence ID" value="NZ_RJSF01000040.1"/>
</dbReference>
<evidence type="ECO:0000256" key="9">
    <source>
        <dbReference type="SAM" id="Phobius"/>
    </source>
</evidence>
<gene>
    <name evidence="12" type="ORF">EFL26_14440</name>
</gene>
<keyword evidence="5" id="KW-0418">Kinase</keyword>
<evidence type="ECO:0000313" key="12">
    <source>
        <dbReference type="EMBL" id="RNM14123.1"/>
    </source>
</evidence>
<feature type="transmembrane region" description="Helical" evidence="9">
    <location>
        <begin position="95"/>
        <end position="118"/>
    </location>
</feature>
<keyword evidence="2" id="KW-1003">Cell membrane</keyword>
<dbReference type="InterPro" id="IPR050482">
    <property type="entry name" value="Sensor_HK_TwoCompSys"/>
</dbReference>
<feature type="domain" description="Histidine kinase/HSP90-like ATPase" evidence="10">
    <location>
        <begin position="413"/>
        <end position="500"/>
    </location>
</feature>
<protein>
    <submittedName>
        <fullName evidence="12">Uncharacterized protein</fullName>
    </submittedName>
</protein>
<keyword evidence="4 9" id="KW-0812">Transmembrane</keyword>
<dbReference type="PANTHER" id="PTHR24421:SF37">
    <property type="entry name" value="SENSOR HISTIDINE KINASE NARS"/>
    <property type="match status" value="1"/>
</dbReference>
<evidence type="ECO:0000256" key="6">
    <source>
        <dbReference type="ARBA" id="ARBA00022989"/>
    </source>
</evidence>
<evidence type="ECO:0000256" key="5">
    <source>
        <dbReference type="ARBA" id="ARBA00022777"/>
    </source>
</evidence>
<dbReference type="Pfam" id="PF07730">
    <property type="entry name" value="HisKA_3"/>
    <property type="match status" value="1"/>
</dbReference>
<dbReference type="GO" id="GO:0000155">
    <property type="term" value="F:phosphorelay sensor kinase activity"/>
    <property type="evidence" value="ECO:0007669"/>
    <property type="project" value="InterPro"/>
</dbReference>
<dbReference type="Gene3D" id="3.30.565.10">
    <property type="entry name" value="Histidine kinase-like ATPase, C-terminal domain"/>
    <property type="match status" value="1"/>
</dbReference>
<dbReference type="PANTHER" id="PTHR24421">
    <property type="entry name" value="NITRATE/NITRITE SENSOR PROTEIN NARX-RELATED"/>
    <property type="match status" value="1"/>
</dbReference>
<feature type="transmembrane region" description="Helical" evidence="9">
    <location>
        <begin position="125"/>
        <end position="145"/>
    </location>
</feature>
<dbReference type="SUPFAM" id="SSF55874">
    <property type="entry name" value="ATPase domain of HSP90 chaperone/DNA topoisomerase II/histidine kinase"/>
    <property type="match status" value="1"/>
</dbReference>
<sequence length="501" mass="53535">MTDVRRVGVAARVFTLAVIAATAFVGNVGTNGVWYVLGIAAFAEAISLSEVLAEHPLAIIEGVLTAAAAVASFPANEAALPYLATPALIAGVAGGFRWVAGVLVAEGLVISGVSWLLIGNYDAALAAGAVTWLTTGLGLGLLGTFTRHSITRSGTDNTYRSALELIKQLHALSGRLTSGLDPVDLADQVLSIVGEEIVVRQAVVAVRSGSGDFTPLRYSNGAIPFPIEGAQELMYRCWQTRKPVLGTSRIALPLNTETERVAVVLVECATPPDKKAVDRTMARLDPHAVRLNAALLFTSVRESATSEERQRIAREVHDGVAQDVASLGYLIDNISVTATDPQQVEDVARLRKEVSRVVAELRNSVFDLRNEVGATQGVGQSLASFARHVGSHSNLTVHVTLDESTVRLRPRVEAELLRIAQEAINNARRHSGGHNLWVDCRVHPPRAEISVLDDGEGLGVPRDDSHGMKIMRERADRIGADLIVQSPAQNGRGTRVTIRID</sequence>
<evidence type="ECO:0000256" key="2">
    <source>
        <dbReference type="ARBA" id="ARBA00022475"/>
    </source>
</evidence>
<proteinExistence type="predicted"/>
<dbReference type="Pfam" id="PF02518">
    <property type="entry name" value="HATPase_c"/>
    <property type="match status" value="1"/>
</dbReference>
<dbReference type="InterPro" id="IPR011712">
    <property type="entry name" value="Sig_transdc_His_kin_sub3_dim/P"/>
</dbReference>
<evidence type="ECO:0000256" key="7">
    <source>
        <dbReference type="ARBA" id="ARBA00023012"/>
    </source>
</evidence>
<keyword evidence="13" id="KW-1185">Reference proteome</keyword>
<dbReference type="Proteomes" id="UP000279994">
    <property type="component" value="Unassembled WGS sequence"/>
</dbReference>
<dbReference type="GO" id="GO:0005886">
    <property type="term" value="C:plasma membrane"/>
    <property type="evidence" value="ECO:0007669"/>
    <property type="project" value="UniProtKB-SubCell"/>
</dbReference>
<evidence type="ECO:0000256" key="4">
    <source>
        <dbReference type="ARBA" id="ARBA00022692"/>
    </source>
</evidence>
<evidence type="ECO:0000256" key="8">
    <source>
        <dbReference type="ARBA" id="ARBA00023136"/>
    </source>
</evidence>
<keyword evidence="8 9" id="KW-0472">Membrane</keyword>
<dbReference type="InterPro" id="IPR003594">
    <property type="entry name" value="HATPase_dom"/>
</dbReference>
<organism evidence="12 13">
    <name type="scientific">Nocardioides pocheonensis</name>
    <dbReference type="NCBI Taxonomy" id="661485"/>
    <lineage>
        <taxon>Bacteria</taxon>
        <taxon>Bacillati</taxon>
        <taxon>Actinomycetota</taxon>
        <taxon>Actinomycetes</taxon>
        <taxon>Propionibacteriales</taxon>
        <taxon>Nocardioidaceae</taxon>
        <taxon>Nocardioides</taxon>
    </lineage>
</organism>
<accession>A0A3N0GNS3</accession>